<evidence type="ECO:0000256" key="1">
    <source>
        <dbReference type="SAM" id="SignalP"/>
    </source>
</evidence>
<evidence type="ECO:0008006" key="4">
    <source>
        <dbReference type="Google" id="ProtNLM"/>
    </source>
</evidence>
<keyword evidence="1" id="KW-0732">Signal</keyword>
<dbReference type="EMBL" id="JAHRIQ010011617">
    <property type="protein sequence ID" value="MEQ2223784.1"/>
    <property type="molecule type" value="Genomic_DNA"/>
</dbReference>
<dbReference type="Proteomes" id="UP001482620">
    <property type="component" value="Unassembled WGS sequence"/>
</dbReference>
<feature type="chain" id="PRO_5046395954" description="Secreted protein" evidence="1">
    <location>
        <begin position="20"/>
        <end position="99"/>
    </location>
</feature>
<feature type="signal peptide" evidence="1">
    <location>
        <begin position="1"/>
        <end position="19"/>
    </location>
</feature>
<evidence type="ECO:0000313" key="2">
    <source>
        <dbReference type="EMBL" id="MEQ2223784.1"/>
    </source>
</evidence>
<accession>A0ABV0SU38</accession>
<organism evidence="2 3">
    <name type="scientific">Ilyodon furcidens</name>
    <name type="common">goldbreast splitfin</name>
    <dbReference type="NCBI Taxonomy" id="33524"/>
    <lineage>
        <taxon>Eukaryota</taxon>
        <taxon>Metazoa</taxon>
        <taxon>Chordata</taxon>
        <taxon>Craniata</taxon>
        <taxon>Vertebrata</taxon>
        <taxon>Euteleostomi</taxon>
        <taxon>Actinopterygii</taxon>
        <taxon>Neopterygii</taxon>
        <taxon>Teleostei</taxon>
        <taxon>Neoteleostei</taxon>
        <taxon>Acanthomorphata</taxon>
        <taxon>Ovalentaria</taxon>
        <taxon>Atherinomorphae</taxon>
        <taxon>Cyprinodontiformes</taxon>
        <taxon>Goodeidae</taxon>
        <taxon>Ilyodon</taxon>
    </lineage>
</organism>
<reference evidence="2 3" key="1">
    <citation type="submission" date="2021-06" db="EMBL/GenBank/DDBJ databases">
        <authorList>
            <person name="Palmer J.M."/>
        </authorList>
    </citation>
    <scope>NUCLEOTIDE SEQUENCE [LARGE SCALE GENOMIC DNA]</scope>
    <source>
        <strain evidence="3">if_2019</strain>
        <tissue evidence="2">Muscle</tissue>
    </source>
</reference>
<evidence type="ECO:0000313" key="3">
    <source>
        <dbReference type="Proteomes" id="UP001482620"/>
    </source>
</evidence>
<keyword evidence="3" id="KW-1185">Reference proteome</keyword>
<name>A0ABV0SU38_9TELE</name>
<gene>
    <name evidence="2" type="ORF">ILYODFUR_000767</name>
</gene>
<comment type="caution">
    <text evidence="2">The sequence shown here is derived from an EMBL/GenBank/DDBJ whole genome shotgun (WGS) entry which is preliminary data.</text>
</comment>
<sequence length="99" mass="11240">MHVAVVLLMLLHLEALVMMVVRSGQDRSCETNTETHKGGQQPAAVYYCPLRKSRDRREVNSVSCMRKPARRRFSCSHSQSCLITNVSGDLPDILRRLLD</sequence>
<protein>
    <recommendedName>
        <fullName evidence="4">Secreted protein</fullName>
    </recommendedName>
</protein>
<proteinExistence type="predicted"/>